<dbReference type="Gene3D" id="3.30.1330.70">
    <property type="entry name" value="Holliday junction resolvase RusA"/>
    <property type="match status" value="1"/>
</dbReference>
<proteinExistence type="predicted"/>
<dbReference type="InterPro" id="IPR036614">
    <property type="entry name" value="RusA-like_sf"/>
</dbReference>
<dbReference type="RefSeq" id="WP_138600554.1">
    <property type="nucleotide sequence ID" value="NZ_VCIA01000001.1"/>
</dbReference>
<reference evidence="1 2" key="1">
    <citation type="submission" date="2019-05" db="EMBL/GenBank/DDBJ databases">
        <title>Genomic analysis of Lentibacillus sp. NKC220-2.</title>
        <authorList>
            <person name="Oh Y.J."/>
        </authorList>
    </citation>
    <scope>NUCLEOTIDE SEQUENCE [LARGE SCALE GENOMIC DNA]</scope>
    <source>
        <strain evidence="1 2">NKC220-2</strain>
    </source>
</reference>
<organism evidence="1 2">
    <name type="scientific">Lentibacillus cibarius</name>
    <dbReference type="NCBI Taxonomy" id="2583219"/>
    <lineage>
        <taxon>Bacteria</taxon>
        <taxon>Bacillati</taxon>
        <taxon>Bacillota</taxon>
        <taxon>Bacilli</taxon>
        <taxon>Bacillales</taxon>
        <taxon>Bacillaceae</taxon>
        <taxon>Lentibacillus</taxon>
    </lineage>
</organism>
<dbReference type="Proteomes" id="UP000306980">
    <property type="component" value="Unassembled WGS sequence"/>
</dbReference>
<dbReference type="AlphaFoldDB" id="A0A5S3QG35"/>
<dbReference type="GO" id="GO:0000287">
    <property type="term" value="F:magnesium ion binding"/>
    <property type="evidence" value="ECO:0007669"/>
    <property type="project" value="InterPro"/>
</dbReference>
<dbReference type="SUPFAM" id="SSF103084">
    <property type="entry name" value="Holliday junction resolvase RusA"/>
    <property type="match status" value="1"/>
</dbReference>
<protein>
    <submittedName>
        <fullName evidence="1">Uncharacterized protein</fullName>
    </submittedName>
</protein>
<evidence type="ECO:0000313" key="2">
    <source>
        <dbReference type="Proteomes" id="UP000306980"/>
    </source>
</evidence>
<accession>A0A5S3QG35</accession>
<gene>
    <name evidence="1" type="ORF">FFL34_01030</name>
</gene>
<comment type="caution">
    <text evidence="1">The sequence shown here is derived from an EMBL/GenBank/DDBJ whole genome shotgun (WGS) entry which is preliminary data.</text>
</comment>
<sequence length="215" mass="25202">MLQTHYINVLKSLEMLKEETLERLVELNNDQMDTGCFPENPLAASKPLVIDGYPVFQFSYAGMLPLNTDNDRSYFGAIQSYYQQVTFQAYNYASINAQFGKSTLILLHYFRDNIRRDLDNSNSKCIIDAIRYTRLIADDSWKELSLFQQGHPDNKNHIQAYLVEEQNLVSFLAYLQEHHNDLKHIPEVSNLDYYIEKSKEEEQAIAIEDRDNIFW</sequence>
<dbReference type="EMBL" id="VCIA01000001">
    <property type="protein sequence ID" value="TMN20850.1"/>
    <property type="molecule type" value="Genomic_DNA"/>
</dbReference>
<name>A0A5S3QG35_9BACI</name>
<evidence type="ECO:0000313" key="1">
    <source>
        <dbReference type="EMBL" id="TMN20850.1"/>
    </source>
</evidence>
<dbReference type="GO" id="GO:0006310">
    <property type="term" value="P:DNA recombination"/>
    <property type="evidence" value="ECO:0007669"/>
    <property type="project" value="InterPro"/>
</dbReference>
<dbReference type="OrthoDB" id="2476074at2"/>
<dbReference type="GO" id="GO:0006281">
    <property type="term" value="P:DNA repair"/>
    <property type="evidence" value="ECO:0007669"/>
    <property type="project" value="InterPro"/>
</dbReference>